<keyword evidence="2" id="KW-0732">Signal</keyword>
<gene>
    <name evidence="3" type="ORF">LODBEIA_P03900</name>
</gene>
<reference evidence="3 4" key="1">
    <citation type="submission" date="2024-03" db="EMBL/GenBank/DDBJ databases">
        <authorList>
            <person name="Brejova B."/>
        </authorList>
    </citation>
    <scope>NUCLEOTIDE SEQUENCE [LARGE SCALE GENOMIC DNA]</scope>
    <source>
        <strain evidence="3 4">CBS 14171</strain>
    </source>
</reference>
<keyword evidence="1" id="KW-0472">Membrane</keyword>
<dbReference type="PANTHER" id="PTHR40368:SF1">
    <property type="entry name" value="YALI0F14399P"/>
    <property type="match status" value="1"/>
</dbReference>
<evidence type="ECO:0008006" key="5">
    <source>
        <dbReference type="Google" id="ProtNLM"/>
    </source>
</evidence>
<keyword evidence="1" id="KW-1133">Transmembrane helix</keyword>
<feature type="transmembrane region" description="Helical" evidence="1">
    <location>
        <begin position="235"/>
        <end position="255"/>
    </location>
</feature>
<name>A0ABP0ZH51_9ASCO</name>
<organism evidence="3 4">
    <name type="scientific">Lodderomyces beijingensis</name>
    <dbReference type="NCBI Taxonomy" id="1775926"/>
    <lineage>
        <taxon>Eukaryota</taxon>
        <taxon>Fungi</taxon>
        <taxon>Dikarya</taxon>
        <taxon>Ascomycota</taxon>
        <taxon>Saccharomycotina</taxon>
        <taxon>Pichiomycetes</taxon>
        <taxon>Debaryomycetaceae</taxon>
        <taxon>Candida/Lodderomyces clade</taxon>
        <taxon>Lodderomyces</taxon>
    </lineage>
</organism>
<dbReference type="RefSeq" id="XP_066827328.1">
    <property type="nucleotide sequence ID" value="XM_066974061.1"/>
</dbReference>
<dbReference type="Proteomes" id="UP001497383">
    <property type="component" value="Chromosome 1"/>
</dbReference>
<evidence type="ECO:0000256" key="2">
    <source>
        <dbReference type="SAM" id="SignalP"/>
    </source>
</evidence>
<feature type="signal peptide" evidence="2">
    <location>
        <begin position="1"/>
        <end position="17"/>
    </location>
</feature>
<dbReference type="PROSITE" id="PS51257">
    <property type="entry name" value="PROKAR_LIPOPROTEIN"/>
    <property type="match status" value="1"/>
</dbReference>
<dbReference type="EMBL" id="OZ022405">
    <property type="protein sequence ID" value="CAK9435663.1"/>
    <property type="molecule type" value="Genomic_DNA"/>
</dbReference>
<feature type="chain" id="PRO_5047397083" description="Protein PBN1" evidence="2">
    <location>
        <begin position="18"/>
        <end position="274"/>
    </location>
</feature>
<keyword evidence="1" id="KW-0812">Transmembrane</keyword>
<sequence>MLLRSLGVLALATSSCALQWFPVNSKGEIPLEIEPFEKGQEVQFDCIQRNIDNGEHKFDQQNKIIYGPFPKCKETSKPFSFAYGVNQDINCTIEFSDELYHLFQLYIHEDAPFSCRLPLSSEMLSIEKGGAYIPFTFNFRGEISESHLDIDSSMNVLITKPSNDLAEQYTFISAVAFGSGTNTTRIVIGEELTLNFAIRWFDSLSVKGKTGYDLPYDDGFYKFPMSFIPMSYTVFYSYISLTSVVTALMTLLITYKWVNQKRRYMPLDNESKQD</sequence>
<proteinExistence type="predicted"/>
<dbReference type="PANTHER" id="PTHR40368">
    <property type="entry name" value="YALI0F14399P"/>
    <property type="match status" value="1"/>
</dbReference>
<evidence type="ECO:0000313" key="4">
    <source>
        <dbReference type="Proteomes" id="UP001497383"/>
    </source>
</evidence>
<evidence type="ECO:0000313" key="3">
    <source>
        <dbReference type="EMBL" id="CAK9435663.1"/>
    </source>
</evidence>
<dbReference type="GeneID" id="92205586"/>
<evidence type="ECO:0000256" key="1">
    <source>
        <dbReference type="SAM" id="Phobius"/>
    </source>
</evidence>
<keyword evidence="4" id="KW-1185">Reference proteome</keyword>
<accession>A0ABP0ZH51</accession>
<protein>
    <recommendedName>
        <fullName evidence="5">Protein PBN1</fullName>
    </recommendedName>
</protein>